<dbReference type="SUPFAM" id="SSF46689">
    <property type="entry name" value="Homeodomain-like"/>
    <property type="match status" value="1"/>
</dbReference>
<protein>
    <recommendedName>
        <fullName evidence="6">TetR family transcriptional regulator</fullName>
    </recommendedName>
</protein>
<dbReference type="SUPFAM" id="SSF48498">
    <property type="entry name" value="Tetracyclin repressor-like, C-terminal domain"/>
    <property type="match status" value="1"/>
</dbReference>
<gene>
    <name evidence="4" type="ORF">GCM10023203_32840</name>
</gene>
<feature type="region of interest" description="Disordered" evidence="3">
    <location>
        <begin position="219"/>
        <end position="277"/>
    </location>
</feature>
<evidence type="ECO:0000313" key="4">
    <source>
        <dbReference type="EMBL" id="GAA4879636.1"/>
    </source>
</evidence>
<dbReference type="Gene3D" id="1.10.357.10">
    <property type="entry name" value="Tetracycline Repressor, domain 2"/>
    <property type="match status" value="1"/>
</dbReference>
<evidence type="ECO:0000256" key="2">
    <source>
        <dbReference type="ARBA" id="ARBA00023163"/>
    </source>
</evidence>
<accession>A0ABP9EJV0</accession>
<evidence type="ECO:0000256" key="1">
    <source>
        <dbReference type="ARBA" id="ARBA00023015"/>
    </source>
</evidence>
<dbReference type="InterPro" id="IPR036271">
    <property type="entry name" value="Tet_transcr_reg_TetR-rel_C_sf"/>
</dbReference>
<keyword evidence="2" id="KW-0804">Transcription</keyword>
<dbReference type="PANTHER" id="PTHR47506">
    <property type="entry name" value="TRANSCRIPTIONAL REGULATORY PROTEIN"/>
    <property type="match status" value="1"/>
</dbReference>
<proteinExistence type="predicted"/>
<comment type="caution">
    <text evidence="4">The sequence shown here is derived from an EMBL/GenBank/DDBJ whole genome shotgun (WGS) entry which is preliminary data.</text>
</comment>
<dbReference type="EMBL" id="BAABHQ010000008">
    <property type="protein sequence ID" value="GAA4879636.1"/>
    <property type="molecule type" value="Genomic_DNA"/>
</dbReference>
<keyword evidence="1" id="KW-0805">Transcription regulation</keyword>
<evidence type="ECO:0000256" key="3">
    <source>
        <dbReference type="SAM" id="MobiDB-lite"/>
    </source>
</evidence>
<feature type="compositionally biased region" description="Low complexity" evidence="3">
    <location>
        <begin position="249"/>
        <end position="277"/>
    </location>
</feature>
<evidence type="ECO:0008006" key="6">
    <source>
        <dbReference type="Google" id="ProtNLM"/>
    </source>
</evidence>
<name>A0ABP9EJV0_9PSEU</name>
<keyword evidence="5" id="KW-1185">Reference proteome</keyword>
<sequence length="277" mass="29483">MAREATPATEGRVPQQERSRATRRALLAAAGERFAVQGFHGTALSELFGDGGVPTKGAFYFHFASKHAVAEALVAAMSESWEQVLPAVRRVAGDALEALVLLTDAVIVRLDDPIVRGAGRVLRDRVVASPTLAEVGTWWRDEAEGLLVEAQAAGLLRAEVDPGWAASEVVAGFAGRATMSEEWCGGPPLWELVNDFWAGFLPLIATPDWSRRWEGRPWRQRRRPVGVGPQDIAGLEIPAISPSGHDGCGRTPGPRSAGPPAGSSPRRPARGGPPTSP</sequence>
<reference evidence="5" key="1">
    <citation type="journal article" date="2019" name="Int. J. Syst. Evol. Microbiol.">
        <title>The Global Catalogue of Microorganisms (GCM) 10K type strain sequencing project: providing services to taxonomists for standard genome sequencing and annotation.</title>
        <authorList>
            <consortium name="The Broad Institute Genomics Platform"/>
            <consortium name="The Broad Institute Genome Sequencing Center for Infectious Disease"/>
            <person name="Wu L."/>
            <person name="Ma J."/>
        </authorList>
    </citation>
    <scope>NUCLEOTIDE SEQUENCE [LARGE SCALE GENOMIC DNA]</scope>
    <source>
        <strain evidence="5">JCM 17983</strain>
    </source>
</reference>
<dbReference type="InterPro" id="IPR009057">
    <property type="entry name" value="Homeodomain-like_sf"/>
</dbReference>
<organism evidence="4 5">
    <name type="scientific">Actinomycetospora straminea</name>
    <dbReference type="NCBI Taxonomy" id="663607"/>
    <lineage>
        <taxon>Bacteria</taxon>
        <taxon>Bacillati</taxon>
        <taxon>Actinomycetota</taxon>
        <taxon>Actinomycetes</taxon>
        <taxon>Pseudonocardiales</taxon>
        <taxon>Pseudonocardiaceae</taxon>
        <taxon>Actinomycetospora</taxon>
    </lineage>
</organism>
<dbReference type="Proteomes" id="UP001500457">
    <property type="component" value="Unassembled WGS sequence"/>
</dbReference>
<evidence type="ECO:0000313" key="5">
    <source>
        <dbReference type="Proteomes" id="UP001500457"/>
    </source>
</evidence>
<dbReference type="PANTHER" id="PTHR47506:SF1">
    <property type="entry name" value="HTH-TYPE TRANSCRIPTIONAL REGULATOR YJDC"/>
    <property type="match status" value="1"/>
</dbReference>